<feature type="region of interest" description="Disordered" evidence="1">
    <location>
        <begin position="1"/>
        <end position="20"/>
    </location>
</feature>
<dbReference type="InterPro" id="IPR055768">
    <property type="entry name" value="DUF7344"/>
</dbReference>
<dbReference type="AlphaFoldDB" id="A0A495QQC0"/>
<keyword evidence="2" id="KW-1133">Transmembrane helix</keyword>
<dbReference type="EMBL" id="RBWW01000004">
    <property type="protein sequence ID" value="RKS75165.1"/>
    <property type="molecule type" value="Genomic_DNA"/>
</dbReference>
<evidence type="ECO:0000313" key="5">
    <source>
        <dbReference type="Proteomes" id="UP000268233"/>
    </source>
</evidence>
<gene>
    <name evidence="4" type="ORF">BDK61_4706</name>
</gene>
<dbReference type="Pfam" id="PF24035">
    <property type="entry name" value="DUF7344"/>
    <property type="match status" value="1"/>
</dbReference>
<keyword evidence="2" id="KW-0472">Membrane</keyword>
<feature type="transmembrane region" description="Helical" evidence="2">
    <location>
        <begin position="162"/>
        <end position="181"/>
    </location>
</feature>
<protein>
    <recommendedName>
        <fullName evidence="3">DUF7344 domain-containing protein</fullName>
    </recommendedName>
</protein>
<organism evidence="4 5">
    <name type="scientific">Haloarcula quadrata</name>
    <dbReference type="NCBI Taxonomy" id="182779"/>
    <lineage>
        <taxon>Archaea</taxon>
        <taxon>Methanobacteriati</taxon>
        <taxon>Methanobacteriota</taxon>
        <taxon>Stenosarchaea group</taxon>
        <taxon>Halobacteria</taxon>
        <taxon>Halobacteriales</taxon>
        <taxon>Haloarculaceae</taxon>
        <taxon>Haloarcula</taxon>
    </lineage>
</organism>
<reference evidence="4 5" key="1">
    <citation type="submission" date="2018-10" db="EMBL/GenBank/DDBJ databases">
        <title>Genomic Encyclopedia of Archaeal and Bacterial Type Strains, Phase II (KMG-II): from individual species to whole genera.</title>
        <authorList>
            <person name="Goeker M."/>
        </authorList>
    </citation>
    <scope>NUCLEOTIDE SEQUENCE [LARGE SCALE GENOMIC DNA]</scope>
    <source>
        <strain evidence="4 5">DSM 11927</strain>
    </source>
</reference>
<feature type="domain" description="DUF7344" evidence="3">
    <location>
        <begin position="27"/>
        <end position="106"/>
    </location>
</feature>
<sequence>MSETLVDSSQGGGGQDRNQIPTEEAVFEVLSNRRRRYVFHYLKQQDRRVYLRELAEQVAAWENNKSIHYLSSGETKRVKTALHQHHLPKMDDRGFVDYDATRETVELDEAVADLEVYLDVVPGADIPWSLYYLGLSGVGIAMLVAAWADLWPLASVPDASCAAFLVVTLLVSAVVHTYVTYSRLRLGGTDKPPEVSDR</sequence>
<dbReference type="InterPro" id="IPR036388">
    <property type="entry name" value="WH-like_DNA-bd_sf"/>
</dbReference>
<feature type="transmembrane region" description="Helical" evidence="2">
    <location>
        <begin position="130"/>
        <end position="150"/>
    </location>
</feature>
<evidence type="ECO:0000256" key="1">
    <source>
        <dbReference type="SAM" id="MobiDB-lite"/>
    </source>
</evidence>
<keyword evidence="5" id="KW-1185">Reference proteome</keyword>
<accession>A0A495QQC0</accession>
<dbReference type="RefSeq" id="WP_121304838.1">
    <property type="nucleotide sequence ID" value="NZ_RBWW01000004.1"/>
</dbReference>
<evidence type="ECO:0000313" key="4">
    <source>
        <dbReference type="EMBL" id="RKS75165.1"/>
    </source>
</evidence>
<evidence type="ECO:0000256" key="2">
    <source>
        <dbReference type="SAM" id="Phobius"/>
    </source>
</evidence>
<keyword evidence="2" id="KW-0812">Transmembrane</keyword>
<dbReference type="Proteomes" id="UP000268233">
    <property type="component" value="Unassembled WGS sequence"/>
</dbReference>
<dbReference type="Gene3D" id="1.10.10.10">
    <property type="entry name" value="Winged helix-like DNA-binding domain superfamily/Winged helix DNA-binding domain"/>
    <property type="match status" value="1"/>
</dbReference>
<evidence type="ECO:0000259" key="3">
    <source>
        <dbReference type="Pfam" id="PF24035"/>
    </source>
</evidence>
<name>A0A495QQC0_9EURY</name>
<comment type="caution">
    <text evidence="4">The sequence shown here is derived from an EMBL/GenBank/DDBJ whole genome shotgun (WGS) entry which is preliminary data.</text>
</comment>
<proteinExistence type="predicted"/>